<comment type="catalytic activity">
    <reaction evidence="7">
        <text>a 2'-deoxyadenosine in DNA + S-adenosyl-L-methionine = an N(6)-methyl-2'-deoxyadenosine in DNA + S-adenosyl-L-homocysteine + H(+)</text>
        <dbReference type="Rhea" id="RHEA:15197"/>
        <dbReference type="Rhea" id="RHEA-COMP:12418"/>
        <dbReference type="Rhea" id="RHEA-COMP:12419"/>
        <dbReference type="ChEBI" id="CHEBI:15378"/>
        <dbReference type="ChEBI" id="CHEBI:57856"/>
        <dbReference type="ChEBI" id="CHEBI:59789"/>
        <dbReference type="ChEBI" id="CHEBI:90615"/>
        <dbReference type="ChEBI" id="CHEBI:90616"/>
        <dbReference type="EC" id="2.1.1.72"/>
    </reaction>
</comment>
<dbReference type="PRINTS" id="PR00507">
    <property type="entry name" value="N12N6MTFRASE"/>
</dbReference>
<sequence length="436" mass="49445">MKKDHLTRCQVETPHDVVKLVWSLISKQRPGEVFEDVLDLGAGDGRFSHADHAYRKYVGVERDEAKVCQANLPGGARLVVADAFEWEGKDYGLCVGNPPYIRHHGLEAEWRDMALRRIVEDGGPSLKKTANAFVLFLARALMRSSDDGLVAQVVPYEWVARPSAIELRKFIESKKWGVYVYRFDSDIFPTVLTTASITIIDKRSSDGIWRFGTINRSGVVNLKDNASGTRSKVISYTDGSRNCKAIRGLSPGGQKIFVLTEEERLFYSLKRDQDVRPCVTSLRSVSQDLSLLDEESFQQIFVRSGSRCWLIRSDLDDHSPELSRYLEGVHPDVWRRYSTCTTREFWWRYRPHPAPSLLVASGFTQKSPKVLLNEVGAVAAGSVYGVLLDEGEEVTRMMAHRLRGYDFQRRLVHHSNGLKKIEVRQLNAVLADLFPK</sequence>
<evidence type="ECO:0000256" key="4">
    <source>
        <dbReference type="ARBA" id="ARBA00022679"/>
    </source>
</evidence>
<gene>
    <name evidence="10" type="ORF">V0R62_18975</name>
</gene>
<evidence type="ECO:0000256" key="7">
    <source>
        <dbReference type="ARBA" id="ARBA00047942"/>
    </source>
</evidence>
<protein>
    <recommendedName>
        <fullName evidence="2">site-specific DNA-methyltransferase (adenine-specific)</fullName>
        <ecNumber evidence="2">2.1.1.72</ecNumber>
    </recommendedName>
</protein>
<comment type="caution">
    <text evidence="10">The sequence shown here is derived from an EMBL/GenBank/DDBJ whole genome shotgun (WGS) entry which is preliminary data.</text>
</comment>
<evidence type="ECO:0000313" key="11">
    <source>
        <dbReference type="Proteomes" id="UP001354227"/>
    </source>
</evidence>
<evidence type="ECO:0000256" key="6">
    <source>
        <dbReference type="ARBA" id="ARBA00022747"/>
    </source>
</evidence>
<dbReference type="GO" id="GO:0008168">
    <property type="term" value="F:methyltransferase activity"/>
    <property type="evidence" value="ECO:0007669"/>
    <property type="project" value="UniProtKB-KW"/>
</dbReference>
<accession>A0ABU7HEK3</accession>
<evidence type="ECO:0000256" key="5">
    <source>
        <dbReference type="ARBA" id="ARBA00022691"/>
    </source>
</evidence>
<dbReference type="InterPro" id="IPR054520">
    <property type="entry name" value="M_Eco57I_C"/>
</dbReference>
<evidence type="ECO:0000256" key="1">
    <source>
        <dbReference type="ARBA" id="ARBA00006594"/>
    </source>
</evidence>
<dbReference type="InterPro" id="IPR050953">
    <property type="entry name" value="N4_N6_ade-DNA_methylase"/>
</dbReference>
<organism evidence="10 11">
    <name type="scientific">Pseudomonas carassii</name>
    <dbReference type="NCBI Taxonomy" id="3115855"/>
    <lineage>
        <taxon>Bacteria</taxon>
        <taxon>Pseudomonadati</taxon>
        <taxon>Pseudomonadota</taxon>
        <taxon>Gammaproteobacteria</taxon>
        <taxon>Pseudomonadales</taxon>
        <taxon>Pseudomonadaceae</taxon>
        <taxon>Pseudomonas</taxon>
    </lineage>
</organism>
<dbReference type="Proteomes" id="UP001354227">
    <property type="component" value="Unassembled WGS sequence"/>
</dbReference>
<dbReference type="InterPro" id="IPR011639">
    <property type="entry name" value="MethylTrfase_TaqI-like_dom"/>
</dbReference>
<dbReference type="PANTHER" id="PTHR33841:SF5">
    <property type="entry name" value="DNA METHYLASE (MODIFICATION METHYLASE) (METHYLTRANSFERASE)-RELATED"/>
    <property type="match status" value="1"/>
</dbReference>
<comment type="similarity">
    <text evidence="1">Belongs to the N(4)/N(6)-methyltransferase family.</text>
</comment>
<dbReference type="RefSeq" id="WP_330104820.1">
    <property type="nucleotide sequence ID" value="NZ_JAZDCT010000027.1"/>
</dbReference>
<feature type="domain" description="Type II methyltransferase M.Eco57I C-terminal" evidence="9">
    <location>
        <begin position="248"/>
        <end position="397"/>
    </location>
</feature>
<dbReference type="Pfam" id="PF22837">
    <property type="entry name" value="M_Eco57I_C"/>
    <property type="match status" value="1"/>
</dbReference>
<keyword evidence="4" id="KW-0808">Transferase</keyword>
<dbReference type="InterPro" id="IPR029063">
    <property type="entry name" value="SAM-dependent_MTases_sf"/>
</dbReference>
<keyword evidence="6" id="KW-0680">Restriction system</keyword>
<keyword evidence="3 10" id="KW-0489">Methyltransferase</keyword>
<keyword evidence="11" id="KW-1185">Reference proteome</keyword>
<dbReference type="SUPFAM" id="SSF53335">
    <property type="entry name" value="S-adenosyl-L-methionine-dependent methyltransferases"/>
    <property type="match status" value="1"/>
</dbReference>
<reference evidence="10" key="1">
    <citation type="submission" date="2024-01" db="EMBL/GenBank/DDBJ databases">
        <title>Unpublished Manusciprt.</title>
        <authorList>
            <person name="Duman M."/>
            <person name="Valdes E.G."/>
            <person name="Ajmi N."/>
            <person name="Altun S."/>
            <person name="Saticioglu I.B."/>
        </authorList>
    </citation>
    <scope>NUCLEOTIDE SEQUENCE</scope>
    <source>
        <strain evidence="10">137P</strain>
    </source>
</reference>
<dbReference type="CDD" id="cd02440">
    <property type="entry name" value="AdoMet_MTases"/>
    <property type="match status" value="1"/>
</dbReference>
<dbReference type="Gene3D" id="3.40.50.150">
    <property type="entry name" value="Vaccinia Virus protein VP39"/>
    <property type="match status" value="1"/>
</dbReference>
<keyword evidence="5" id="KW-0949">S-adenosyl-L-methionine</keyword>
<dbReference type="EMBL" id="JAZDCT010000027">
    <property type="protein sequence ID" value="MEE1889753.1"/>
    <property type="molecule type" value="Genomic_DNA"/>
</dbReference>
<dbReference type="EC" id="2.1.1.72" evidence="2"/>
<dbReference type="Pfam" id="PF07669">
    <property type="entry name" value="Eco57I"/>
    <property type="match status" value="1"/>
</dbReference>
<dbReference type="GO" id="GO:0032259">
    <property type="term" value="P:methylation"/>
    <property type="evidence" value="ECO:0007669"/>
    <property type="project" value="UniProtKB-KW"/>
</dbReference>
<evidence type="ECO:0000259" key="8">
    <source>
        <dbReference type="Pfam" id="PF07669"/>
    </source>
</evidence>
<dbReference type="InterPro" id="IPR002052">
    <property type="entry name" value="DNA_methylase_N6_adenine_CS"/>
</dbReference>
<name>A0ABU7HEK3_9PSED</name>
<evidence type="ECO:0000256" key="2">
    <source>
        <dbReference type="ARBA" id="ARBA00011900"/>
    </source>
</evidence>
<dbReference type="PROSITE" id="PS00092">
    <property type="entry name" value="N6_MTASE"/>
    <property type="match status" value="1"/>
</dbReference>
<evidence type="ECO:0000313" key="10">
    <source>
        <dbReference type="EMBL" id="MEE1889753.1"/>
    </source>
</evidence>
<feature type="domain" description="Type II methyltransferase M.TaqI-like" evidence="8">
    <location>
        <begin position="87"/>
        <end position="188"/>
    </location>
</feature>
<evidence type="ECO:0000256" key="3">
    <source>
        <dbReference type="ARBA" id="ARBA00022603"/>
    </source>
</evidence>
<dbReference type="PANTHER" id="PTHR33841">
    <property type="entry name" value="DNA METHYLTRANSFERASE YEEA-RELATED"/>
    <property type="match status" value="1"/>
</dbReference>
<evidence type="ECO:0000259" key="9">
    <source>
        <dbReference type="Pfam" id="PF22837"/>
    </source>
</evidence>
<proteinExistence type="inferred from homology"/>